<keyword evidence="3" id="KW-1185">Reference proteome</keyword>
<dbReference type="GO" id="GO:0003677">
    <property type="term" value="F:DNA binding"/>
    <property type="evidence" value="ECO:0007669"/>
    <property type="project" value="InterPro"/>
</dbReference>
<reference evidence="2 3" key="1">
    <citation type="submission" date="2019-10" db="EMBL/GenBank/DDBJ databases">
        <title>Whole genome shotgun sequence of Acrocarpospora corrugata NBRC 13972.</title>
        <authorList>
            <person name="Ichikawa N."/>
            <person name="Kimura A."/>
            <person name="Kitahashi Y."/>
            <person name="Komaki H."/>
            <person name="Oguchi A."/>
        </authorList>
    </citation>
    <scope>NUCLEOTIDE SEQUENCE [LARGE SCALE GENOMIC DNA]</scope>
    <source>
        <strain evidence="2 3">NBRC 13972</strain>
    </source>
</reference>
<evidence type="ECO:0000313" key="2">
    <source>
        <dbReference type="EMBL" id="GES05021.1"/>
    </source>
</evidence>
<dbReference type="Pfam" id="PF03869">
    <property type="entry name" value="Arc"/>
    <property type="match status" value="1"/>
</dbReference>
<comment type="caution">
    <text evidence="2">The sequence shown here is derived from an EMBL/GenBank/DDBJ whole genome shotgun (WGS) entry which is preliminary data.</text>
</comment>
<name>A0A5M3WD61_9ACTN</name>
<protein>
    <recommendedName>
        <fullName evidence="1">Arc-like DNA binding domain-containing protein</fullName>
    </recommendedName>
</protein>
<dbReference type="GO" id="GO:0006355">
    <property type="term" value="P:regulation of DNA-templated transcription"/>
    <property type="evidence" value="ECO:0007669"/>
    <property type="project" value="InterPro"/>
</dbReference>
<dbReference type="InterPro" id="IPR013321">
    <property type="entry name" value="Arc_rbn_hlx_hlx"/>
</dbReference>
<dbReference type="RefSeq" id="WP_155341066.1">
    <property type="nucleotide sequence ID" value="NZ_BAAABN010000008.1"/>
</dbReference>
<dbReference type="AlphaFoldDB" id="A0A5M3WD61"/>
<dbReference type="Proteomes" id="UP000334990">
    <property type="component" value="Unassembled WGS sequence"/>
</dbReference>
<dbReference type="Gene3D" id="1.10.1220.10">
    <property type="entry name" value="Met repressor-like"/>
    <property type="match status" value="1"/>
</dbReference>
<evidence type="ECO:0000313" key="3">
    <source>
        <dbReference type="Proteomes" id="UP000334990"/>
    </source>
</evidence>
<dbReference type="InterPro" id="IPR005569">
    <property type="entry name" value="Arc_DNA-bd_dom"/>
</dbReference>
<evidence type="ECO:0000259" key="1">
    <source>
        <dbReference type="Pfam" id="PF03869"/>
    </source>
</evidence>
<dbReference type="OrthoDB" id="3432226at2"/>
<dbReference type="EMBL" id="BLAD01000091">
    <property type="protein sequence ID" value="GES05021.1"/>
    <property type="molecule type" value="Genomic_DNA"/>
</dbReference>
<gene>
    <name evidence="2" type="ORF">Acor_70890</name>
</gene>
<accession>A0A5M3WD61</accession>
<sequence>MELRLRLPDEVHTRLRTVADEDGNSLNTEIVIAIEEHLARRQTSAVRAIARKVAQRDAELLHRLSQ</sequence>
<feature type="domain" description="Arc-like DNA binding" evidence="1">
    <location>
        <begin position="5"/>
        <end position="39"/>
    </location>
</feature>
<proteinExistence type="predicted"/>
<dbReference type="InterPro" id="IPR010985">
    <property type="entry name" value="Ribbon_hlx_hlx"/>
</dbReference>
<dbReference type="SUPFAM" id="SSF47598">
    <property type="entry name" value="Ribbon-helix-helix"/>
    <property type="match status" value="1"/>
</dbReference>
<organism evidence="2 3">
    <name type="scientific">Acrocarpospora corrugata</name>
    <dbReference type="NCBI Taxonomy" id="35763"/>
    <lineage>
        <taxon>Bacteria</taxon>
        <taxon>Bacillati</taxon>
        <taxon>Actinomycetota</taxon>
        <taxon>Actinomycetes</taxon>
        <taxon>Streptosporangiales</taxon>
        <taxon>Streptosporangiaceae</taxon>
        <taxon>Acrocarpospora</taxon>
    </lineage>
</organism>